<dbReference type="PANTHER" id="PTHR45527:SF12">
    <property type="entry name" value="NONRIBOSOMAL PEPTIDE SYNTHETASE IVOA"/>
    <property type="match status" value="1"/>
</dbReference>
<dbReference type="Proteomes" id="UP000179179">
    <property type="component" value="Unassembled WGS sequence"/>
</dbReference>
<evidence type="ECO:0000259" key="2">
    <source>
        <dbReference type="Pfam" id="PF00501"/>
    </source>
</evidence>
<evidence type="ECO:0000313" key="3">
    <source>
        <dbReference type="EMBL" id="OGM49749.1"/>
    </source>
</evidence>
<dbReference type="Gene3D" id="2.30.38.10">
    <property type="entry name" value="Luciferase, Domain 3"/>
    <property type="match status" value="1"/>
</dbReference>
<reference evidence="3 4" key="1">
    <citation type="journal article" date="2016" name="Genome Biol. Evol.">
        <title>Draft genome sequence of an aflatoxigenic Aspergillus species, A. bombycis.</title>
        <authorList>
            <person name="Moore G.G."/>
            <person name="Mack B.M."/>
            <person name="Beltz S.B."/>
            <person name="Gilbert M.K."/>
        </authorList>
    </citation>
    <scope>NUCLEOTIDE SEQUENCE [LARGE SCALE GENOMIC DNA]</scope>
    <source>
        <strain evidence="4">NRRL 26010</strain>
    </source>
</reference>
<gene>
    <name evidence="3" type="ORF">ABOM_001777</name>
</gene>
<dbReference type="GO" id="GO:0044550">
    <property type="term" value="P:secondary metabolite biosynthetic process"/>
    <property type="evidence" value="ECO:0007669"/>
    <property type="project" value="TreeGrafter"/>
</dbReference>
<dbReference type="STRING" id="109264.A0A1F8AE84"/>
<feature type="domain" description="AMP-dependent synthetase/ligase" evidence="2">
    <location>
        <begin position="66"/>
        <end position="346"/>
    </location>
</feature>
<dbReference type="EMBL" id="LYCR01000007">
    <property type="protein sequence ID" value="OGM49749.1"/>
    <property type="molecule type" value="Genomic_DNA"/>
</dbReference>
<evidence type="ECO:0000313" key="4">
    <source>
        <dbReference type="Proteomes" id="UP000179179"/>
    </source>
</evidence>
<dbReference type="GO" id="GO:0005737">
    <property type="term" value="C:cytoplasm"/>
    <property type="evidence" value="ECO:0007669"/>
    <property type="project" value="TreeGrafter"/>
</dbReference>
<feature type="transmembrane region" description="Helical" evidence="1">
    <location>
        <begin position="81"/>
        <end position="99"/>
    </location>
</feature>
<dbReference type="SUPFAM" id="SSF56801">
    <property type="entry name" value="Acetyl-CoA synthetase-like"/>
    <property type="match status" value="1"/>
</dbReference>
<dbReference type="OrthoDB" id="416786at2759"/>
<keyword evidence="1" id="KW-1133">Transmembrane helix</keyword>
<proteinExistence type="predicted"/>
<dbReference type="Gene3D" id="3.40.50.980">
    <property type="match status" value="2"/>
</dbReference>
<dbReference type="PANTHER" id="PTHR45527">
    <property type="entry name" value="NONRIBOSOMAL PEPTIDE SYNTHETASE"/>
    <property type="match status" value="1"/>
</dbReference>
<keyword evidence="4" id="KW-1185">Reference proteome</keyword>
<dbReference type="GO" id="GO:0031177">
    <property type="term" value="F:phosphopantetheine binding"/>
    <property type="evidence" value="ECO:0007669"/>
    <property type="project" value="TreeGrafter"/>
</dbReference>
<protein>
    <recommendedName>
        <fullName evidence="2">AMP-dependent synthetase/ligase domain-containing protein</fullName>
    </recommendedName>
</protein>
<dbReference type="InterPro" id="IPR000873">
    <property type="entry name" value="AMP-dep_synth/lig_dom"/>
</dbReference>
<evidence type="ECO:0000256" key="1">
    <source>
        <dbReference type="SAM" id="Phobius"/>
    </source>
</evidence>
<dbReference type="RefSeq" id="XP_022393466.1">
    <property type="nucleotide sequence ID" value="XM_022528907.1"/>
</dbReference>
<keyword evidence="1" id="KW-0812">Transmembrane</keyword>
<dbReference type="AlphaFoldDB" id="A0A1F8AE84"/>
<accession>A0A1F8AE84</accession>
<name>A0A1F8AE84_9EURO</name>
<comment type="caution">
    <text evidence="3">The sequence shown here is derived from an EMBL/GenBank/DDBJ whole genome shotgun (WGS) entry which is preliminary data.</text>
</comment>
<keyword evidence="1" id="KW-0472">Membrane</keyword>
<dbReference type="Pfam" id="PF00501">
    <property type="entry name" value="AMP-binding"/>
    <property type="match status" value="1"/>
</dbReference>
<dbReference type="GeneID" id="34445167"/>
<sequence>MAATVSKTATDIVNQPFTSIGDLVLCSDHDLSILRKWNERLPIWHDECVHRAISQRVPENPGKPAVTPERFVALYFEKSKWFIVAILGVIKAGGAYVLLDPSYPRSRMQLICDELRATTVLASVGLAPAAQNLAKNIVAVGEDAECLREQQDVSNLISACPDNPLYVVFTPGPTGKPKGIIMEHGAFCSWARTTGQSLCLDSRSRVLQFSSHAFLVIHRDVLLTLMFGACICVPSEPDWVNNIARFMMEYRINWANLTPSVAALLSPEKVPNLQTLVFTGEPMSRASLRIWANKVNVNMAVDNPNNVGRGVASAIWLVDPQDHDKLVPIGAIGELVIEGTAIARGYVNNTEKNTRVVPPRCCRGFARNIEAAGFTRAENLLSLQMTGQFGFWAGRTTLLKCTASVWKWRKSNGTEPGLIAKHKGRKIDSVSGIEPHDPGDWE</sequence>
<dbReference type="GO" id="GO:0043041">
    <property type="term" value="P:amino acid activation for nonribosomal peptide biosynthetic process"/>
    <property type="evidence" value="ECO:0007669"/>
    <property type="project" value="TreeGrafter"/>
</dbReference>
<organism evidence="3 4">
    <name type="scientific">Aspergillus bombycis</name>
    <dbReference type="NCBI Taxonomy" id="109264"/>
    <lineage>
        <taxon>Eukaryota</taxon>
        <taxon>Fungi</taxon>
        <taxon>Dikarya</taxon>
        <taxon>Ascomycota</taxon>
        <taxon>Pezizomycotina</taxon>
        <taxon>Eurotiomycetes</taxon>
        <taxon>Eurotiomycetidae</taxon>
        <taxon>Eurotiales</taxon>
        <taxon>Aspergillaceae</taxon>
        <taxon>Aspergillus</taxon>
    </lineage>
</organism>